<dbReference type="WBParaSite" id="jg6323">
    <property type="protein sequence ID" value="jg6323"/>
    <property type="gene ID" value="jg6323"/>
</dbReference>
<sequence length="317" mass="36570">MTMYLFKPQEFARLYNCNHFYIEEVPFEKRQHTFKSIILIFLSVTYYILYIPCIISIYKHRENSCYKILLFISITNVLMLCLIGFLHAYLSLIGAVYCTSPTLIYLAGVAVTDINKNYINVFHSVHDLCIAAVIPAIYGTFFIILLLKMKSVDEDNGTKMFVQISIVSSLNCSACTMYVYMNYYEVTDVFIYFTQFFWFHIHGLPPVIYVALNKTIRDDCKQMDPMSSTAESSPLSQSSVGSKARVVSRRGQIWSNFTEEIDATGCTIVVCRECKQVFKHPSMASTLSYHWIKKHPNKEQPPANLRRSDITSRPRTK</sequence>
<name>A0A915EHA0_9BILA</name>
<dbReference type="SUPFAM" id="SSF81321">
    <property type="entry name" value="Family A G protein-coupled receptor-like"/>
    <property type="match status" value="1"/>
</dbReference>
<dbReference type="InterPro" id="IPR019425">
    <property type="entry name" value="7TM_GPCR_serpentine_rcpt_Srt"/>
</dbReference>
<keyword evidence="2" id="KW-0472">Membrane</keyword>
<proteinExistence type="predicted"/>
<evidence type="ECO:0000313" key="3">
    <source>
        <dbReference type="Proteomes" id="UP000887574"/>
    </source>
</evidence>
<evidence type="ECO:0000256" key="1">
    <source>
        <dbReference type="SAM" id="MobiDB-lite"/>
    </source>
</evidence>
<keyword evidence="3" id="KW-1185">Reference proteome</keyword>
<dbReference type="PANTHER" id="PTHR23021">
    <property type="entry name" value="SERPENTINE RECEPTOR, CLASS T"/>
    <property type="match status" value="1"/>
</dbReference>
<feature type="compositionally biased region" description="Basic and acidic residues" evidence="1">
    <location>
        <begin position="306"/>
        <end position="317"/>
    </location>
</feature>
<dbReference type="AlphaFoldDB" id="A0A915EHA0"/>
<reference evidence="4" key="1">
    <citation type="submission" date="2022-11" db="UniProtKB">
        <authorList>
            <consortium name="WormBaseParasite"/>
        </authorList>
    </citation>
    <scope>IDENTIFICATION</scope>
</reference>
<dbReference type="Proteomes" id="UP000887574">
    <property type="component" value="Unplaced"/>
</dbReference>
<evidence type="ECO:0000256" key="2">
    <source>
        <dbReference type="SAM" id="Phobius"/>
    </source>
</evidence>
<keyword evidence="2" id="KW-1133">Transmembrane helix</keyword>
<feature type="transmembrane region" description="Helical" evidence="2">
    <location>
        <begin position="125"/>
        <end position="148"/>
    </location>
</feature>
<feature type="transmembrane region" description="Helical" evidence="2">
    <location>
        <begin position="189"/>
        <end position="212"/>
    </location>
</feature>
<keyword evidence="2" id="KW-0812">Transmembrane</keyword>
<feature type="region of interest" description="Disordered" evidence="1">
    <location>
        <begin position="295"/>
        <end position="317"/>
    </location>
</feature>
<organism evidence="3 4">
    <name type="scientific">Ditylenchus dipsaci</name>
    <dbReference type="NCBI Taxonomy" id="166011"/>
    <lineage>
        <taxon>Eukaryota</taxon>
        <taxon>Metazoa</taxon>
        <taxon>Ecdysozoa</taxon>
        <taxon>Nematoda</taxon>
        <taxon>Chromadorea</taxon>
        <taxon>Rhabditida</taxon>
        <taxon>Tylenchina</taxon>
        <taxon>Tylenchomorpha</taxon>
        <taxon>Sphaerularioidea</taxon>
        <taxon>Anguinidae</taxon>
        <taxon>Anguininae</taxon>
        <taxon>Ditylenchus</taxon>
    </lineage>
</organism>
<accession>A0A915EHA0</accession>
<feature type="transmembrane region" description="Helical" evidence="2">
    <location>
        <begin position="69"/>
        <end position="90"/>
    </location>
</feature>
<protein>
    <submittedName>
        <fullName evidence="4">BED-type domain-containing protein</fullName>
    </submittedName>
</protein>
<feature type="transmembrane region" description="Helical" evidence="2">
    <location>
        <begin position="160"/>
        <end position="183"/>
    </location>
</feature>
<evidence type="ECO:0000313" key="4">
    <source>
        <dbReference type="WBParaSite" id="jg6323"/>
    </source>
</evidence>
<dbReference type="Pfam" id="PF10321">
    <property type="entry name" value="7TM_GPCR_Srt"/>
    <property type="match status" value="2"/>
</dbReference>
<dbReference type="PANTHER" id="PTHR23021:SF11">
    <property type="entry name" value="SERPENTINE RECEPTOR, CLASS T"/>
    <property type="match status" value="1"/>
</dbReference>
<feature type="transmembrane region" description="Helical" evidence="2">
    <location>
        <begin position="37"/>
        <end position="57"/>
    </location>
</feature>